<evidence type="ECO:0000256" key="5">
    <source>
        <dbReference type="ARBA" id="ARBA00022989"/>
    </source>
</evidence>
<evidence type="ECO:0000259" key="9">
    <source>
        <dbReference type="PROSITE" id="PS51779"/>
    </source>
</evidence>
<keyword evidence="3" id="KW-0132">Cell division</keyword>
<gene>
    <name evidence="10" type="ORF">H9787_07580</name>
</gene>
<accession>A0A9D2LJ91</accession>
<dbReference type="Pfam" id="PF08478">
    <property type="entry name" value="POTRA_1"/>
    <property type="match status" value="1"/>
</dbReference>
<proteinExistence type="predicted"/>
<keyword evidence="5 8" id="KW-1133">Transmembrane helix</keyword>
<comment type="caution">
    <text evidence="10">The sequence shown here is derived from an EMBL/GenBank/DDBJ whole genome shotgun (WGS) entry which is preliminary data.</text>
</comment>
<sequence length="256" mass="28124">MARRRHSNRRRRRGNSGFLYKLLSVLVICGAVVAALTLFFRVDTIRVTGNDRYTEDEVIQASGIQLGDNLFLLNKYEAARGIAEQLPYIDIEDIWIRRELPDTLLIDVAECGTPLAVIQDGSAWLVSPKGKIVEQLPAARAGDYAVIDGCELLAPSVGTDIALATEFANQQTSLLDLLAALDEAGLTDQVDAIHLEDLSQLTMDYAGRFTVEMAYGADYGLSLRILEGAVSQLETNQKGTLRLDPGSTYQVLFTEE</sequence>
<dbReference type="Proteomes" id="UP000823824">
    <property type="component" value="Unassembled WGS sequence"/>
</dbReference>
<dbReference type="AlphaFoldDB" id="A0A9D2LJ91"/>
<evidence type="ECO:0000256" key="3">
    <source>
        <dbReference type="ARBA" id="ARBA00022618"/>
    </source>
</evidence>
<evidence type="ECO:0000256" key="6">
    <source>
        <dbReference type="ARBA" id="ARBA00023136"/>
    </source>
</evidence>
<dbReference type="InterPro" id="IPR013685">
    <property type="entry name" value="POTRA_FtsQ_type"/>
</dbReference>
<protein>
    <submittedName>
        <fullName evidence="10">FtsQ-type POTRA domain-containing protein</fullName>
    </submittedName>
</protein>
<reference evidence="10" key="2">
    <citation type="submission" date="2021-04" db="EMBL/GenBank/DDBJ databases">
        <authorList>
            <person name="Gilroy R."/>
        </authorList>
    </citation>
    <scope>NUCLEOTIDE SEQUENCE</scope>
    <source>
        <strain evidence="10">ChiBcec18-1249</strain>
    </source>
</reference>
<dbReference type="InterPro" id="IPR034746">
    <property type="entry name" value="POTRA"/>
</dbReference>
<dbReference type="GO" id="GO:0016020">
    <property type="term" value="C:membrane"/>
    <property type="evidence" value="ECO:0007669"/>
    <property type="project" value="UniProtKB-SubCell"/>
</dbReference>
<organism evidence="10 11">
    <name type="scientific">Candidatus Oscillibacter excrementigallinarum</name>
    <dbReference type="NCBI Taxonomy" id="2838716"/>
    <lineage>
        <taxon>Bacteria</taxon>
        <taxon>Bacillati</taxon>
        <taxon>Bacillota</taxon>
        <taxon>Clostridia</taxon>
        <taxon>Eubacteriales</taxon>
        <taxon>Oscillospiraceae</taxon>
        <taxon>Oscillibacter</taxon>
    </lineage>
</organism>
<feature type="transmembrane region" description="Helical" evidence="8">
    <location>
        <begin position="20"/>
        <end position="40"/>
    </location>
</feature>
<dbReference type="EMBL" id="DWZJ01000063">
    <property type="protein sequence ID" value="HJB13557.1"/>
    <property type="molecule type" value="Genomic_DNA"/>
</dbReference>
<dbReference type="PROSITE" id="PS51779">
    <property type="entry name" value="POTRA"/>
    <property type="match status" value="1"/>
</dbReference>
<keyword evidence="4 8" id="KW-0812">Transmembrane</keyword>
<dbReference type="Gene3D" id="3.10.20.310">
    <property type="entry name" value="membrane protein fhac"/>
    <property type="match status" value="1"/>
</dbReference>
<name>A0A9D2LJ91_9FIRM</name>
<dbReference type="InterPro" id="IPR026579">
    <property type="entry name" value="FtsQ"/>
</dbReference>
<evidence type="ECO:0000256" key="4">
    <source>
        <dbReference type="ARBA" id="ARBA00022692"/>
    </source>
</evidence>
<evidence type="ECO:0000256" key="2">
    <source>
        <dbReference type="ARBA" id="ARBA00022475"/>
    </source>
</evidence>
<keyword evidence="6 8" id="KW-0472">Membrane</keyword>
<dbReference type="PANTHER" id="PTHR35851:SF1">
    <property type="entry name" value="CELL DIVISION PROTEIN FTSQ"/>
    <property type="match status" value="1"/>
</dbReference>
<keyword evidence="7" id="KW-0131">Cell cycle</keyword>
<keyword evidence="2" id="KW-1003">Cell membrane</keyword>
<dbReference type="GO" id="GO:0090529">
    <property type="term" value="P:cell septum assembly"/>
    <property type="evidence" value="ECO:0007669"/>
    <property type="project" value="InterPro"/>
</dbReference>
<evidence type="ECO:0000256" key="7">
    <source>
        <dbReference type="ARBA" id="ARBA00023306"/>
    </source>
</evidence>
<evidence type="ECO:0000256" key="1">
    <source>
        <dbReference type="ARBA" id="ARBA00004370"/>
    </source>
</evidence>
<feature type="domain" description="POTRA" evidence="9">
    <location>
        <begin position="40"/>
        <end position="111"/>
    </location>
</feature>
<reference evidence="10" key="1">
    <citation type="journal article" date="2021" name="PeerJ">
        <title>Extensive microbial diversity within the chicken gut microbiome revealed by metagenomics and culture.</title>
        <authorList>
            <person name="Gilroy R."/>
            <person name="Ravi A."/>
            <person name="Getino M."/>
            <person name="Pursley I."/>
            <person name="Horton D.L."/>
            <person name="Alikhan N.F."/>
            <person name="Baker D."/>
            <person name="Gharbi K."/>
            <person name="Hall N."/>
            <person name="Watson M."/>
            <person name="Adriaenssens E.M."/>
            <person name="Foster-Nyarko E."/>
            <person name="Jarju S."/>
            <person name="Secka A."/>
            <person name="Antonio M."/>
            <person name="Oren A."/>
            <person name="Chaudhuri R.R."/>
            <person name="La Ragione R."/>
            <person name="Hildebrand F."/>
            <person name="Pallen M.J."/>
        </authorList>
    </citation>
    <scope>NUCLEOTIDE SEQUENCE</scope>
    <source>
        <strain evidence="10">ChiBcec18-1249</strain>
    </source>
</reference>
<evidence type="ECO:0000313" key="11">
    <source>
        <dbReference type="Proteomes" id="UP000823824"/>
    </source>
</evidence>
<dbReference type="PANTHER" id="PTHR35851">
    <property type="entry name" value="CELL DIVISION PROTEIN FTSQ"/>
    <property type="match status" value="1"/>
</dbReference>
<evidence type="ECO:0000313" key="10">
    <source>
        <dbReference type="EMBL" id="HJB13557.1"/>
    </source>
</evidence>
<evidence type="ECO:0000256" key="8">
    <source>
        <dbReference type="SAM" id="Phobius"/>
    </source>
</evidence>
<comment type="subcellular location">
    <subcellularLocation>
        <location evidence="1">Membrane</location>
    </subcellularLocation>
</comment>